<dbReference type="Proteomes" id="UP000494170">
    <property type="component" value="Unassembled WGS sequence"/>
</dbReference>
<organism evidence="1 2">
    <name type="scientific">Burkholderia lata (strain ATCC 17760 / DSM 23089 / LMG 22485 / NCIMB 9086 / R18194 / 383)</name>
    <dbReference type="NCBI Taxonomy" id="482957"/>
    <lineage>
        <taxon>Bacteria</taxon>
        <taxon>Pseudomonadati</taxon>
        <taxon>Pseudomonadota</taxon>
        <taxon>Betaproteobacteria</taxon>
        <taxon>Burkholderiales</taxon>
        <taxon>Burkholderiaceae</taxon>
        <taxon>Burkholderia</taxon>
        <taxon>Burkholderia cepacia complex</taxon>
    </lineage>
</organism>
<dbReference type="Gene3D" id="3.10.450.50">
    <property type="match status" value="1"/>
</dbReference>
<evidence type="ECO:0000313" key="2">
    <source>
        <dbReference type="Proteomes" id="UP000494170"/>
    </source>
</evidence>
<gene>
    <name evidence="1" type="ORF">BLA6863_05911</name>
</gene>
<dbReference type="EMBL" id="CABVPY010000052">
    <property type="protein sequence ID" value="VWC21861.1"/>
    <property type="molecule type" value="Genomic_DNA"/>
</dbReference>
<reference evidence="1 2" key="1">
    <citation type="submission" date="2019-09" db="EMBL/GenBank/DDBJ databases">
        <authorList>
            <person name="Depoorter E."/>
        </authorList>
    </citation>
    <scope>NUCLEOTIDE SEQUENCE [LARGE SCALE GENOMIC DNA]</scope>
    <source>
        <strain evidence="1">LMG 6863</strain>
    </source>
</reference>
<evidence type="ECO:0000313" key="1">
    <source>
        <dbReference type="EMBL" id="VWC21861.1"/>
    </source>
</evidence>
<dbReference type="AlphaFoldDB" id="A0A6P2QGQ8"/>
<dbReference type="SUPFAM" id="SSF54427">
    <property type="entry name" value="NTF2-like"/>
    <property type="match status" value="1"/>
</dbReference>
<dbReference type="InterPro" id="IPR032710">
    <property type="entry name" value="NTF2-like_dom_sf"/>
</dbReference>
<dbReference type="RefSeq" id="WP_174945507.1">
    <property type="nucleotide sequence ID" value="NZ_CABVPY010000052.1"/>
</dbReference>
<evidence type="ECO:0008006" key="3">
    <source>
        <dbReference type="Google" id="ProtNLM"/>
    </source>
</evidence>
<accession>A0A6P2QGQ8</accession>
<proteinExistence type="predicted"/>
<protein>
    <recommendedName>
        <fullName evidence="3">SnoaL-like domain-containing protein</fullName>
    </recommendedName>
</protein>
<sequence>MKTDTLHHPVVRRAIDALQQGDGAGWAALFAPGATLYDDGQRRDLHAFNRDAIGSERFTSIERVENDGLDVYGQFHSDRWGTFRTYFRFHIDGEGRIARLDIGQA</sequence>
<name>A0A6P2QGQ8_BURL3</name>